<protein>
    <recommendedName>
        <fullName evidence="5">HTH tetR-type domain-containing protein</fullName>
    </recommendedName>
</protein>
<sequence>MEEISEHKLRIREQALQLFFQYGTRSVSMDDIAGAVGSSKKTIYQYYTDKDDLVSDAIENVLLDNCRECESVIAIADNAIHEGFLAIDQTSQLFRSMNPVLMNDLKKYHAAAYKKFINYKGEFIYQIIVNNMKRGIAEGLYREDLNIEVMARFRVESIIIPFLPDFYGKVPTGLFEVQRELFYFFLHGMATIKGQKLIEKYKKRKPKNSSDAKD</sequence>
<dbReference type="AlphaFoldDB" id="W0F4T1"/>
<dbReference type="PANTHER" id="PTHR30055">
    <property type="entry name" value="HTH-TYPE TRANSCRIPTIONAL REGULATOR RUTR"/>
    <property type="match status" value="1"/>
</dbReference>
<dbReference type="GO" id="GO:0003700">
    <property type="term" value="F:DNA-binding transcription factor activity"/>
    <property type="evidence" value="ECO:0007669"/>
    <property type="project" value="TreeGrafter"/>
</dbReference>
<evidence type="ECO:0000256" key="2">
    <source>
        <dbReference type="ARBA" id="ARBA00023125"/>
    </source>
</evidence>
<reference evidence="6 7" key="1">
    <citation type="submission" date="2013-12" db="EMBL/GenBank/DDBJ databases">
        <authorList>
            <consortium name="DOE Joint Genome Institute"/>
            <person name="Eisen J."/>
            <person name="Huntemann M."/>
            <person name="Han J."/>
            <person name="Chen A."/>
            <person name="Kyrpides N."/>
            <person name="Mavromatis K."/>
            <person name="Markowitz V."/>
            <person name="Palaniappan K."/>
            <person name="Ivanova N."/>
            <person name="Schaumberg A."/>
            <person name="Pati A."/>
            <person name="Liolios K."/>
            <person name="Nordberg H.P."/>
            <person name="Cantor M.N."/>
            <person name="Hua S.X."/>
            <person name="Woyke T."/>
        </authorList>
    </citation>
    <scope>NUCLEOTIDE SEQUENCE [LARGE SCALE GENOMIC DNA]</scope>
    <source>
        <strain evidence="7">DSM 19437</strain>
    </source>
</reference>
<accession>W0F4T1</accession>
<evidence type="ECO:0000259" key="5">
    <source>
        <dbReference type="PROSITE" id="PS50977"/>
    </source>
</evidence>
<dbReference type="KEGG" id="nso:NIASO_18815"/>
<proteinExistence type="predicted"/>
<dbReference type="Gene3D" id="1.10.357.10">
    <property type="entry name" value="Tetracycline Repressor, domain 2"/>
    <property type="match status" value="1"/>
</dbReference>
<dbReference type="OrthoDB" id="881297at2"/>
<dbReference type="STRING" id="929713.NIASO_18815"/>
<dbReference type="EMBL" id="CP007035">
    <property type="protein sequence ID" value="AHF18017.1"/>
    <property type="molecule type" value="Genomic_DNA"/>
</dbReference>
<dbReference type="Proteomes" id="UP000003586">
    <property type="component" value="Chromosome"/>
</dbReference>
<evidence type="ECO:0000313" key="6">
    <source>
        <dbReference type="EMBL" id="AHF18017.1"/>
    </source>
</evidence>
<keyword evidence="2 4" id="KW-0238">DNA-binding</keyword>
<dbReference type="GO" id="GO:0000976">
    <property type="term" value="F:transcription cis-regulatory region binding"/>
    <property type="evidence" value="ECO:0007669"/>
    <property type="project" value="TreeGrafter"/>
</dbReference>
<dbReference type="PANTHER" id="PTHR30055:SF234">
    <property type="entry name" value="HTH-TYPE TRANSCRIPTIONAL REGULATOR BETI"/>
    <property type="match status" value="1"/>
</dbReference>
<dbReference type="Pfam" id="PF00440">
    <property type="entry name" value="TetR_N"/>
    <property type="match status" value="1"/>
</dbReference>
<dbReference type="eggNOG" id="COG1309">
    <property type="taxonomic scope" value="Bacteria"/>
</dbReference>
<keyword evidence="1" id="KW-0805">Transcription regulation</keyword>
<dbReference type="InterPro" id="IPR009057">
    <property type="entry name" value="Homeodomain-like_sf"/>
</dbReference>
<dbReference type="HOGENOM" id="CLU_069356_30_0_10"/>
<evidence type="ECO:0000256" key="4">
    <source>
        <dbReference type="PROSITE-ProRule" id="PRU00335"/>
    </source>
</evidence>
<evidence type="ECO:0000256" key="1">
    <source>
        <dbReference type="ARBA" id="ARBA00023015"/>
    </source>
</evidence>
<dbReference type="PROSITE" id="PS50977">
    <property type="entry name" value="HTH_TETR_2"/>
    <property type="match status" value="1"/>
</dbReference>
<dbReference type="PRINTS" id="PR00455">
    <property type="entry name" value="HTHTETR"/>
</dbReference>
<name>W0F4T1_9BACT</name>
<dbReference type="InterPro" id="IPR001647">
    <property type="entry name" value="HTH_TetR"/>
</dbReference>
<keyword evidence="3" id="KW-0804">Transcription</keyword>
<organism evidence="6 7">
    <name type="scientific">Niabella soli DSM 19437</name>
    <dbReference type="NCBI Taxonomy" id="929713"/>
    <lineage>
        <taxon>Bacteria</taxon>
        <taxon>Pseudomonadati</taxon>
        <taxon>Bacteroidota</taxon>
        <taxon>Chitinophagia</taxon>
        <taxon>Chitinophagales</taxon>
        <taxon>Chitinophagaceae</taxon>
        <taxon>Niabella</taxon>
    </lineage>
</organism>
<keyword evidence="7" id="KW-1185">Reference proteome</keyword>
<evidence type="ECO:0000313" key="7">
    <source>
        <dbReference type="Proteomes" id="UP000003586"/>
    </source>
</evidence>
<gene>
    <name evidence="6" type="ORF">NIASO_18815</name>
</gene>
<dbReference type="InterPro" id="IPR050109">
    <property type="entry name" value="HTH-type_TetR-like_transc_reg"/>
</dbReference>
<feature type="domain" description="HTH tetR-type" evidence="5">
    <location>
        <begin position="5"/>
        <end position="65"/>
    </location>
</feature>
<feature type="DNA-binding region" description="H-T-H motif" evidence="4">
    <location>
        <begin position="28"/>
        <end position="47"/>
    </location>
</feature>
<dbReference type="RefSeq" id="WP_008588127.1">
    <property type="nucleotide sequence ID" value="NZ_CP007035.1"/>
</dbReference>
<evidence type="ECO:0000256" key="3">
    <source>
        <dbReference type="ARBA" id="ARBA00023163"/>
    </source>
</evidence>
<dbReference type="SUPFAM" id="SSF46689">
    <property type="entry name" value="Homeodomain-like"/>
    <property type="match status" value="1"/>
</dbReference>